<proteinExistence type="predicted"/>
<accession>A0A8X6IVW8</accession>
<dbReference type="OrthoDB" id="6429903at2759"/>
<organism evidence="1 2">
    <name type="scientific">Nephila pilipes</name>
    <name type="common">Giant wood spider</name>
    <name type="synonym">Nephila maculata</name>
    <dbReference type="NCBI Taxonomy" id="299642"/>
    <lineage>
        <taxon>Eukaryota</taxon>
        <taxon>Metazoa</taxon>
        <taxon>Ecdysozoa</taxon>
        <taxon>Arthropoda</taxon>
        <taxon>Chelicerata</taxon>
        <taxon>Arachnida</taxon>
        <taxon>Araneae</taxon>
        <taxon>Araneomorphae</taxon>
        <taxon>Entelegynae</taxon>
        <taxon>Araneoidea</taxon>
        <taxon>Nephilidae</taxon>
        <taxon>Nephila</taxon>
    </lineage>
</organism>
<sequence>MSTDLKLDMFAFQLFEAYWYKAKLLPQKIGVTSMYPDEYHLDRTDVYEESHYIAVCVKELFYRQVFLDEISVIHPLIRDSPLYLSDYLSSAFGRDGFYRDQTVFELLFTTCAFVLRLCRFSFENGHKNIINYAHMCWAIYFDEYKYDFYGQGGWTRLKIVADSYILPNESLDIFPNKINVAKQVPLLAKKAVDNYKAFTSAFSVQCKTISKAWVKFQLQNLAKLRAANHTMKDEALRDPKDIEQFLLQFRRLCNPNSSEMLKYLSRSTLSTSYKPCEQSNKTIFGSLLKLSHLTLNDTIVDSVIRQREIESSSKERDNQSDKMTAVDLSLNKKDEDQTDEIIPLNLSQINEIKSKTIENDSSRNASFSIKQIASNEESSMDKTRHAIDQKLNENTRKEIDLERESPEVKCLLRMILVLGNTEGITDVLSSLPHSDTHQSKKKSKT</sequence>
<keyword evidence="2" id="KW-1185">Reference proteome</keyword>
<dbReference type="AlphaFoldDB" id="A0A8X6IVW8"/>
<gene>
    <name evidence="1" type="primary">AVEN_117468_1</name>
    <name evidence="1" type="ORF">NPIL_317531</name>
</gene>
<protein>
    <submittedName>
        <fullName evidence="1">Uncharacterized protein</fullName>
    </submittedName>
</protein>
<reference evidence="1" key="1">
    <citation type="submission" date="2020-08" db="EMBL/GenBank/DDBJ databases">
        <title>Multicomponent nature underlies the extraordinary mechanical properties of spider dragline silk.</title>
        <authorList>
            <person name="Kono N."/>
            <person name="Nakamura H."/>
            <person name="Mori M."/>
            <person name="Yoshida Y."/>
            <person name="Ohtoshi R."/>
            <person name="Malay A.D."/>
            <person name="Moran D.A.P."/>
            <person name="Tomita M."/>
            <person name="Numata K."/>
            <person name="Arakawa K."/>
        </authorList>
    </citation>
    <scope>NUCLEOTIDE SEQUENCE</scope>
</reference>
<evidence type="ECO:0000313" key="2">
    <source>
        <dbReference type="Proteomes" id="UP000887013"/>
    </source>
</evidence>
<dbReference type="Proteomes" id="UP000887013">
    <property type="component" value="Unassembled WGS sequence"/>
</dbReference>
<comment type="caution">
    <text evidence="1">The sequence shown here is derived from an EMBL/GenBank/DDBJ whole genome shotgun (WGS) entry which is preliminary data.</text>
</comment>
<evidence type="ECO:0000313" key="1">
    <source>
        <dbReference type="EMBL" id="GFS63015.1"/>
    </source>
</evidence>
<name>A0A8X6IVW8_NEPPI</name>
<dbReference type="EMBL" id="BMAW01093967">
    <property type="protein sequence ID" value="GFS63015.1"/>
    <property type="molecule type" value="Genomic_DNA"/>
</dbReference>